<evidence type="ECO:0000259" key="10">
    <source>
        <dbReference type="SMART" id="SM00739"/>
    </source>
</evidence>
<dbReference type="NCBIfam" id="TIGR01079">
    <property type="entry name" value="rplX_bact"/>
    <property type="match status" value="1"/>
</dbReference>
<evidence type="ECO:0000256" key="4">
    <source>
        <dbReference type="ARBA" id="ARBA00022980"/>
    </source>
</evidence>
<dbReference type="Gene3D" id="2.30.30.30">
    <property type="match status" value="1"/>
</dbReference>
<dbReference type="GO" id="GO:0019843">
    <property type="term" value="F:rRNA binding"/>
    <property type="evidence" value="ECO:0007669"/>
    <property type="project" value="UniProtKB-UniRule"/>
</dbReference>
<comment type="similarity">
    <text evidence="1 8 9">Belongs to the universal ribosomal protein uL24 family.</text>
</comment>
<accession>A0A0H1RIP2</accession>
<dbReference type="PANTHER" id="PTHR12903">
    <property type="entry name" value="MITOCHONDRIAL RIBOSOMAL PROTEIN L24"/>
    <property type="match status" value="1"/>
</dbReference>
<dbReference type="FunFam" id="2.30.30.30:FF:000004">
    <property type="entry name" value="50S ribosomal protein L24"/>
    <property type="match status" value="1"/>
</dbReference>
<evidence type="ECO:0000256" key="1">
    <source>
        <dbReference type="ARBA" id="ARBA00010618"/>
    </source>
</evidence>
<dbReference type="GO" id="GO:0003735">
    <property type="term" value="F:structural constituent of ribosome"/>
    <property type="evidence" value="ECO:0007669"/>
    <property type="project" value="InterPro"/>
</dbReference>
<dbReference type="Pfam" id="PF00467">
    <property type="entry name" value="KOW"/>
    <property type="match status" value="1"/>
</dbReference>
<dbReference type="PROSITE" id="PS01108">
    <property type="entry name" value="RIBOSOMAL_L24"/>
    <property type="match status" value="1"/>
</dbReference>
<dbReference type="GO" id="GO:0005840">
    <property type="term" value="C:ribosome"/>
    <property type="evidence" value="ECO:0007669"/>
    <property type="project" value="UniProtKB-KW"/>
</dbReference>
<evidence type="ECO:0000256" key="9">
    <source>
        <dbReference type="RuleBase" id="RU003477"/>
    </source>
</evidence>
<comment type="function">
    <text evidence="8">One of two assembly initiator proteins, it binds directly to the 5'-end of the 23S rRNA, where it nucleates assembly of the 50S subunit.</text>
</comment>
<dbReference type="GO" id="GO:0006412">
    <property type="term" value="P:translation"/>
    <property type="evidence" value="ECO:0007669"/>
    <property type="project" value="UniProtKB-UniRule"/>
</dbReference>
<evidence type="ECO:0000256" key="3">
    <source>
        <dbReference type="ARBA" id="ARBA00022884"/>
    </source>
</evidence>
<dbReference type="HAMAP" id="MF_01326_B">
    <property type="entry name" value="Ribosomal_uL24_B"/>
    <property type="match status" value="1"/>
</dbReference>
<name>A0A0H1RIP2_9HYPH</name>
<dbReference type="Proteomes" id="UP000035489">
    <property type="component" value="Unassembled WGS sequence"/>
</dbReference>
<dbReference type="InterPro" id="IPR005825">
    <property type="entry name" value="Ribosomal_uL24_CS"/>
</dbReference>
<sequence length="105" mass="11487">MAAKIKKGDKVVVLTGRDKGKTGEVVQVLPKEERAVVRGVNLVKRHQRQTASQESGIITKEAPIHLSNLAYADPKDGKPTRVGFKVLEDGRKVRFAKRSGDLIDG</sequence>
<evidence type="ECO:0000313" key="11">
    <source>
        <dbReference type="EMBL" id="KLK95068.1"/>
    </source>
</evidence>
<evidence type="ECO:0000256" key="8">
    <source>
        <dbReference type="HAMAP-Rule" id="MF_01326"/>
    </source>
</evidence>
<comment type="subunit">
    <text evidence="8">Part of the 50S ribosomal subunit.</text>
</comment>
<dbReference type="SMART" id="SM00739">
    <property type="entry name" value="KOW"/>
    <property type="match status" value="1"/>
</dbReference>
<comment type="caution">
    <text evidence="11">The sequence shown here is derived from an EMBL/GenBank/DDBJ whole genome shotgun (WGS) entry which is preliminary data.</text>
</comment>
<reference evidence="11 12" key="1">
    <citation type="submission" date="2015-05" db="EMBL/GenBank/DDBJ databases">
        <title>Draft genome sequence of Microvirga vignae strain BR3299, a novel nitrogen fixing bacteria isolated from Brazil semi-aired region.</title>
        <authorList>
            <person name="Zilli J.E."/>
            <person name="Passos S.R."/>
            <person name="Leite J."/>
            <person name="Baldani J.I."/>
            <person name="Xavier G.R."/>
            <person name="Rumjaneck N.G."/>
            <person name="Simoes-Araujo J.L."/>
        </authorList>
    </citation>
    <scope>NUCLEOTIDE SEQUENCE [LARGE SCALE GENOMIC DNA]</scope>
    <source>
        <strain evidence="11 12">BR3299</strain>
    </source>
</reference>
<dbReference type="GO" id="GO:1990904">
    <property type="term" value="C:ribonucleoprotein complex"/>
    <property type="evidence" value="ECO:0007669"/>
    <property type="project" value="UniProtKB-KW"/>
</dbReference>
<dbReference type="InterPro" id="IPR014722">
    <property type="entry name" value="Rib_uL2_dom2"/>
</dbReference>
<dbReference type="OrthoDB" id="9807419at2"/>
<dbReference type="EMBL" id="LCYG01000002">
    <property type="protein sequence ID" value="KLK95068.1"/>
    <property type="molecule type" value="Genomic_DNA"/>
</dbReference>
<keyword evidence="3 8" id="KW-0694">RNA-binding</keyword>
<proteinExistence type="inferred from homology"/>
<dbReference type="AlphaFoldDB" id="A0A0H1RIP2"/>
<dbReference type="InterPro" id="IPR003256">
    <property type="entry name" value="Ribosomal_uL24"/>
</dbReference>
<dbReference type="RefSeq" id="WP_047186981.1">
    <property type="nucleotide sequence ID" value="NZ_LCYG01000002.1"/>
</dbReference>
<feature type="domain" description="KOW" evidence="10">
    <location>
        <begin position="4"/>
        <end position="31"/>
    </location>
</feature>
<dbReference type="InterPro" id="IPR008991">
    <property type="entry name" value="Translation_prot_SH3-like_sf"/>
</dbReference>
<keyword evidence="2 8" id="KW-0699">rRNA-binding</keyword>
<organism evidence="11 12">
    <name type="scientific">Microvirga vignae</name>
    <dbReference type="NCBI Taxonomy" id="1225564"/>
    <lineage>
        <taxon>Bacteria</taxon>
        <taxon>Pseudomonadati</taxon>
        <taxon>Pseudomonadota</taxon>
        <taxon>Alphaproteobacteria</taxon>
        <taxon>Hyphomicrobiales</taxon>
        <taxon>Methylobacteriaceae</taxon>
        <taxon>Microvirga</taxon>
    </lineage>
</organism>
<keyword evidence="4 8" id="KW-0689">Ribosomal protein</keyword>
<dbReference type="STRING" id="1225564.AA309_00280"/>
<evidence type="ECO:0000256" key="7">
    <source>
        <dbReference type="ARBA" id="ARBA00058688"/>
    </source>
</evidence>
<keyword evidence="12" id="KW-1185">Reference proteome</keyword>
<comment type="function">
    <text evidence="7 8">One of the proteins that surrounds the polypeptide exit tunnel on the outside of the subunit.</text>
</comment>
<dbReference type="Pfam" id="PF17136">
    <property type="entry name" value="ribosomal_L24"/>
    <property type="match status" value="1"/>
</dbReference>
<evidence type="ECO:0000313" key="12">
    <source>
        <dbReference type="Proteomes" id="UP000035489"/>
    </source>
</evidence>
<evidence type="ECO:0000256" key="2">
    <source>
        <dbReference type="ARBA" id="ARBA00022730"/>
    </source>
</evidence>
<dbReference type="InterPro" id="IPR005824">
    <property type="entry name" value="KOW"/>
</dbReference>
<dbReference type="PATRIC" id="fig|1225564.3.peg.2244"/>
<protein>
    <recommendedName>
        <fullName evidence="6 8">Large ribosomal subunit protein uL24</fullName>
    </recommendedName>
</protein>
<dbReference type="SUPFAM" id="SSF50104">
    <property type="entry name" value="Translation proteins SH3-like domain"/>
    <property type="match status" value="1"/>
</dbReference>
<gene>
    <name evidence="8" type="primary">rplX</name>
    <name evidence="11" type="ORF">AA309_00280</name>
</gene>
<dbReference type="InterPro" id="IPR057264">
    <property type="entry name" value="Ribosomal_uL24_C"/>
</dbReference>
<evidence type="ECO:0000256" key="5">
    <source>
        <dbReference type="ARBA" id="ARBA00023274"/>
    </source>
</evidence>
<evidence type="ECO:0000256" key="6">
    <source>
        <dbReference type="ARBA" id="ARBA00035206"/>
    </source>
</evidence>
<keyword evidence="5 8" id="KW-0687">Ribonucleoprotein</keyword>
<dbReference type="InterPro" id="IPR041988">
    <property type="entry name" value="Ribosomal_uL24_KOW"/>
</dbReference>
<dbReference type="CDD" id="cd06089">
    <property type="entry name" value="KOW_RPL26"/>
    <property type="match status" value="1"/>
</dbReference>